<dbReference type="EMBL" id="JAMQAW010000001">
    <property type="protein sequence ID" value="MCM2386717.1"/>
    <property type="molecule type" value="Genomic_DNA"/>
</dbReference>
<gene>
    <name evidence="2" type="ORF">NBG84_00040</name>
</gene>
<feature type="region of interest" description="Disordered" evidence="1">
    <location>
        <begin position="109"/>
        <end position="134"/>
    </location>
</feature>
<organism evidence="2 3">
    <name type="scientific">Streptomyces albipurpureus</name>
    <dbReference type="NCBI Taxonomy" id="2897419"/>
    <lineage>
        <taxon>Bacteria</taxon>
        <taxon>Bacillati</taxon>
        <taxon>Actinomycetota</taxon>
        <taxon>Actinomycetes</taxon>
        <taxon>Kitasatosporales</taxon>
        <taxon>Streptomycetaceae</taxon>
        <taxon>Streptomyces</taxon>
    </lineage>
</organism>
<accession>A0ABT0UF20</accession>
<keyword evidence="3" id="KW-1185">Reference proteome</keyword>
<evidence type="ECO:0000313" key="3">
    <source>
        <dbReference type="Proteomes" id="UP001431429"/>
    </source>
</evidence>
<evidence type="ECO:0000256" key="1">
    <source>
        <dbReference type="SAM" id="MobiDB-lite"/>
    </source>
</evidence>
<comment type="caution">
    <text evidence="2">The sequence shown here is derived from an EMBL/GenBank/DDBJ whole genome shotgun (WGS) entry which is preliminary data.</text>
</comment>
<proteinExistence type="predicted"/>
<feature type="compositionally biased region" description="Polar residues" evidence="1">
    <location>
        <begin position="111"/>
        <end position="125"/>
    </location>
</feature>
<dbReference type="RefSeq" id="WP_250917089.1">
    <property type="nucleotide sequence ID" value="NZ_JAMQAW010000001.1"/>
</dbReference>
<protein>
    <submittedName>
        <fullName evidence="2">Uncharacterized protein</fullName>
    </submittedName>
</protein>
<sequence length="134" mass="14219">MIHLPSTYEHLTTAEELLHQARQLLNEGRNHAAAGHTQLASAYLGAAAARGRIIPEPPPLPAARLGPLPEWCGTCDGPDLGLRWIQVTLPGDEVRMAKCPNCHPAAPHYTPATTNEEPLTTSHSGENAPASAPS</sequence>
<evidence type="ECO:0000313" key="2">
    <source>
        <dbReference type="EMBL" id="MCM2386717.1"/>
    </source>
</evidence>
<reference evidence="2" key="1">
    <citation type="submission" date="2022-06" db="EMBL/GenBank/DDBJ databases">
        <title>Genome public.</title>
        <authorList>
            <person name="Sun Q."/>
        </authorList>
    </citation>
    <scope>NUCLEOTIDE SEQUENCE</scope>
    <source>
        <strain evidence="2">CWNU-1</strain>
    </source>
</reference>
<name>A0ABT0UF20_9ACTN</name>
<dbReference type="Proteomes" id="UP001431429">
    <property type="component" value="Unassembled WGS sequence"/>
</dbReference>